<dbReference type="InterPro" id="IPR009297">
    <property type="entry name" value="DUF952"/>
</dbReference>
<dbReference type="KEGG" id="plw:D5F53_08400"/>
<dbReference type="AlphaFoldDB" id="A0A385TFE9"/>
<gene>
    <name evidence="1" type="ORF">D5F53_08400</name>
</gene>
<protein>
    <submittedName>
        <fullName evidence="1">DUF952 domain-containing protein</fullName>
    </submittedName>
</protein>
<sequence>MIYHIISKQAWMEAQGKDMYEPPSLQTDRFIHCSTEAQVSGVANTLYTGRTDLFVLGIQEDQVDAEIVFEDLYELNQLYPHIYGGLNLNAVRKVYRLEADEDGVFAFHASPELEYKG</sequence>
<keyword evidence="2" id="KW-1185">Reference proteome</keyword>
<dbReference type="Pfam" id="PF06108">
    <property type="entry name" value="DUF952"/>
    <property type="match status" value="1"/>
</dbReference>
<dbReference type="RefSeq" id="WP_119847320.1">
    <property type="nucleotide sequence ID" value="NZ_CP032412.1"/>
</dbReference>
<organism evidence="1 2">
    <name type="scientific">Paenibacillus lautus</name>
    <name type="common">Bacillus lautus</name>
    <dbReference type="NCBI Taxonomy" id="1401"/>
    <lineage>
        <taxon>Bacteria</taxon>
        <taxon>Bacillati</taxon>
        <taxon>Bacillota</taxon>
        <taxon>Bacilli</taxon>
        <taxon>Bacillales</taxon>
        <taxon>Paenibacillaceae</taxon>
        <taxon>Paenibacillus</taxon>
    </lineage>
</organism>
<dbReference type="EMBL" id="CP032412">
    <property type="protein sequence ID" value="AYB43300.1"/>
    <property type="molecule type" value="Genomic_DNA"/>
</dbReference>
<evidence type="ECO:0000313" key="2">
    <source>
        <dbReference type="Proteomes" id="UP000266552"/>
    </source>
</evidence>
<evidence type="ECO:0000313" key="1">
    <source>
        <dbReference type="EMBL" id="AYB43300.1"/>
    </source>
</evidence>
<reference evidence="1 2" key="1">
    <citation type="submission" date="2018-09" db="EMBL/GenBank/DDBJ databases">
        <title>Genome Sequence of Paenibacillus lautus Strain E7593-69, Azo Dye-Degrading Bacteria, Isolated from Commercial Tattoo Inks.</title>
        <authorList>
            <person name="Nho S.W."/>
            <person name="Kim S.-J."/>
            <person name="Kweon O."/>
            <person name="Cerniglia C.E."/>
        </authorList>
    </citation>
    <scope>NUCLEOTIDE SEQUENCE [LARGE SCALE GENOMIC DNA]</scope>
    <source>
        <strain evidence="1 2">E7593-69</strain>
    </source>
</reference>
<accession>A0A385TFE9</accession>
<dbReference type="PANTHER" id="PTHR34129:SF1">
    <property type="entry name" value="DUF952 DOMAIN-CONTAINING PROTEIN"/>
    <property type="match status" value="1"/>
</dbReference>
<name>A0A385TFE9_PAELA</name>
<dbReference type="Proteomes" id="UP000266552">
    <property type="component" value="Chromosome"/>
</dbReference>
<proteinExistence type="predicted"/>
<dbReference type="SUPFAM" id="SSF56399">
    <property type="entry name" value="ADP-ribosylation"/>
    <property type="match status" value="1"/>
</dbReference>
<dbReference type="Gene3D" id="3.20.170.20">
    <property type="entry name" value="Protein of unknown function DUF952"/>
    <property type="match status" value="1"/>
</dbReference>
<dbReference type="PANTHER" id="PTHR34129">
    <property type="entry name" value="BLR1139 PROTEIN"/>
    <property type="match status" value="1"/>
</dbReference>